<dbReference type="GeneID" id="98318283"/>
<dbReference type="OrthoDB" id="2934538at2"/>
<organism evidence="3 4">
    <name type="scientific">Liquorilactobacillus ghanensis DSM 18630</name>
    <dbReference type="NCBI Taxonomy" id="1423750"/>
    <lineage>
        <taxon>Bacteria</taxon>
        <taxon>Bacillati</taxon>
        <taxon>Bacillota</taxon>
        <taxon>Bacilli</taxon>
        <taxon>Lactobacillales</taxon>
        <taxon>Lactobacillaceae</taxon>
        <taxon>Liquorilactobacillus</taxon>
    </lineage>
</organism>
<proteinExistence type="predicted"/>
<dbReference type="RefSeq" id="WP_057871023.1">
    <property type="nucleotide sequence ID" value="NZ_AZGB01000006.1"/>
</dbReference>
<accession>A0A0R1VPN3</accession>
<feature type="compositionally biased region" description="Basic and acidic residues" evidence="1">
    <location>
        <begin position="433"/>
        <end position="443"/>
    </location>
</feature>
<dbReference type="Gene3D" id="1.10.510.10">
    <property type="entry name" value="Transferase(Phosphotransferase) domain 1"/>
    <property type="match status" value="1"/>
</dbReference>
<protein>
    <submittedName>
        <fullName evidence="3">Protein TrsF</fullName>
    </submittedName>
</protein>
<evidence type="ECO:0000313" key="3">
    <source>
        <dbReference type="EMBL" id="KRM07538.1"/>
    </source>
</evidence>
<dbReference type="STRING" id="1423750.FC89_GL000225"/>
<feature type="compositionally biased region" description="Low complexity" evidence="1">
    <location>
        <begin position="418"/>
        <end position="429"/>
    </location>
</feature>
<dbReference type="EMBL" id="AZGB01000006">
    <property type="protein sequence ID" value="KRM07538.1"/>
    <property type="molecule type" value="Genomic_DNA"/>
</dbReference>
<feature type="region of interest" description="Disordered" evidence="1">
    <location>
        <begin position="417"/>
        <end position="474"/>
    </location>
</feature>
<dbReference type="Proteomes" id="UP000051451">
    <property type="component" value="Unassembled WGS sequence"/>
</dbReference>
<sequence length="474" mass="53787">MKQNASRLLNIEVGTFEVKGQELELALDRNKFLHDDIKEIDSIKKDETSFLQIKSVSEKNGKVILAYKIPDHYRCLKDVKLENKAIRASLAKKIMTQDILNESIYHVSLNPSNIWYYPMNHIKYAYRATDLMPFSNKHDLLTQYKALLLSVLTGAPYEALLDNPEQANQKHDVLLEQIIKAKSVSDLKKDMAGIEDFVSYQEWQNQDKKNSQAKKKLGYTVGIVAVVALLLIGLVHKKDERRYNALMSSKNAEITQVRYVNQIKTALSKKKYKAAEGLMAKAGYSKQKIANQFMKHHAWQYVLNNEPGMLEKVIETIYQKGDKNDILTLAMPNNSKSSLKTQLKLEKAMINYKQTTLVNQMAFVSNSKILLRMGEAFLNNNDSNDAQNVAEKLKNNGNKVEGRYLKALIDVQNKKNDVNNAQNNLNNANGIDGSKDKDKDNKVKQAQTDLDSANSALKDSQTKLDKAKKALDKE</sequence>
<dbReference type="PATRIC" id="fig|1423750.3.peg.227"/>
<name>A0A0R1VPN3_9LACO</name>
<dbReference type="InterPro" id="IPR018778">
    <property type="entry name" value="T7SS_EssB"/>
</dbReference>
<keyword evidence="2" id="KW-0812">Transmembrane</keyword>
<evidence type="ECO:0000313" key="4">
    <source>
        <dbReference type="Proteomes" id="UP000051451"/>
    </source>
</evidence>
<evidence type="ECO:0000256" key="2">
    <source>
        <dbReference type="SAM" id="Phobius"/>
    </source>
</evidence>
<dbReference type="AlphaFoldDB" id="A0A0R1VPN3"/>
<feature type="compositionally biased region" description="Basic and acidic residues" evidence="1">
    <location>
        <begin position="460"/>
        <end position="474"/>
    </location>
</feature>
<gene>
    <name evidence="3" type="ORF">FC89_GL000225</name>
</gene>
<reference evidence="3 4" key="1">
    <citation type="journal article" date="2015" name="Genome Announc.">
        <title>Expanding the biotechnology potential of lactobacilli through comparative genomics of 213 strains and associated genera.</title>
        <authorList>
            <person name="Sun Z."/>
            <person name="Harris H.M."/>
            <person name="McCann A."/>
            <person name="Guo C."/>
            <person name="Argimon S."/>
            <person name="Zhang W."/>
            <person name="Yang X."/>
            <person name="Jeffery I.B."/>
            <person name="Cooney J.C."/>
            <person name="Kagawa T.F."/>
            <person name="Liu W."/>
            <person name="Song Y."/>
            <person name="Salvetti E."/>
            <person name="Wrobel A."/>
            <person name="Rasinkangas P."/>
            <person name="Parkhill J."/>
            <person name="Rea M.C."/>
            <person name="O'Sullivan O."/>
            <person name="Ritari J."/>
            <person name="Douillard F.P."/>
            <person name="Paul Ross R."/>
            <person name="Yang R."/>
            <person name="Briner A.E."/>
            <person name="Felis G.E."/>
            <person name="de Vos W.M."/>
            <person name="Barrangou R."/>
            <person name="Klaenhammer T.R."/>
            <person name="Caufield P.W."/>
            <person name="Cui Y."/>
            <person name="Zhang H."/>
            <person name="O'Toole P.W."/>
        </authorList>
    </citation>
    <scope>NUCLEOTIDE SEQUENCE [LARGE SCALE GENOMIC DNA]</scope>
    <source>
        <strain evidence="3 4">DSM 18630</strain>
    </source>
</reference>
<evidence type="ECO:0000256" key="1">
    <source>
        <dbReference type="SAM" id="MobiDB-lite"/>
    </source>
</evidence>
<keyword evidence="2" id="KW-0472">Membrane</keyword>
<feature type="compositionally biased region" description="Polar residues" evidence="1">
    <location>
        <begin position="444"/>
        <end position="459"/>
    </location>
</feature>
<dbReference type="Pfam" id="PF10140">
    <property type="entry name" value="YukC"/>
    <property type="match status" value="1"/>
</dbReference>
<keyword evidence="2" id="KW-1133">Transmembrane helix</keyword>
<feature type="transmembrane region" description="Helical" evidence="2">
    <location>
        <begin position="217"/>
        <end position="235"/>
    </location>
</feature>
<comment type="caution">
    <text evidence="3">The sequence shown here is derived from an EMBL/GenBank/DDBJ whole genome shotgun (WGS) entry which is preliminary data.</text>
</comment>
<keyword evidence="4" id="KW-1185">Reference proteome</keyword>